<evidence type="ECO:0000256" key="1">
    <source>
        <dbReference type="SAM" id="Phobius"/>
    </source>
</evidence>
<evidence type="ECO:0000313" key="2">
    <source>
        <dbReference type="EnsemblPlants" id="Pp3c17_13770V3.2"/>
    </source>
</evidence>
<keyword evidence="1" id="KW-0472">Membrane</keyword>
<keyword evidence="1" id="KW-1133">Transmembrane helix</keyword>
<protein>
    <submittedName>
        <fullName evidence="2">Uncharacterized protein</fullName>
    </submittedName>
</protein>
<accession>A0A7I4BB76</accession>
<dbReference type="EnsemblPlants" id="Pp3c17_13770V3.2">
    <property type="protein sequence ID" value="Pp3c17_13770V3.2"/>
    <property type="gene ID" value="Pp3c17_13770"/>
</dbReference>
<proteinExistence type="predicted"/>
<name>A0A7I4BB76_PHYPA</name>
<dbReference type="Proteomes" id="UP000006727">
    <property type="component" value="Chromosome 17"/>
</dbReference>
<dbReference type="Gramene" id="Pp3c17_13770V3.2">
    <property type="protein sequence ID" value="Pp3c17_13770V3.2"/>
    <property type="gene ID" value="Pp3c17_13770"/>
</dbReference>
<dbReference type="AlphaFoldDB" id="A0A7I4BB76"/>
<sequence length="149" mass="17562">MNFVERQINKSNFTRQTMLKQKGTTFLVKTALRIVEDGPRDSRKLDKIYLFASLGRSIICVEYRIYKGNTHANHYPMWWQITWRKYNAMNKLLSSPFNLSLNSIGIDKFLTNRIWEKLAYLYTIKINAASWAVVINSILLSLLFFFILV</sequence>
<dbReference type="EMBL" id="ABEU02000017">
    <property type="status" value="NOT_ANNOTATED_CDS"/>
    <property type="molecule type" value="Genomic_DNA"/>
</dbReference>
<evidence type="ECO:0000313" key="3">
    <source>
        <dbReference type="Proteomes" id="UP000006727"/>
    </source>
</evidence>
<organism evidence="2 3">
    <name type="scientific">Physcomitrium patens</name>
    <name type="common">Spreading-leaved earth moss</name>
    <name type="synonym">Physcomitrella patens</name>
    <dbReference type="NCBI Taxonomy" id="3218"/>
    <lineage>
        <taxon>Eukaryota</taxon>
        <taxon>Viridiplantae</taxon>
        <taxon>Streptophyta</taxon>
        <taxon>Embryophyta</taxon>
        <taxon>Bryophyta</taxon>
        <taxon>Bryophytina</taxon>
        <taxon>Bryopsida</taxon>
        <taxon>Funariidae</taxon>
        <taxon>Funariales</taxon>
        <taxon>Funariaceae</taxon>
        <taxon>Physcomitrium</taxon>
    </lineage>
</organism>
<reference evidence="2 3" key="2">
    <citation type="journal article" date="2018" name="Plant J.">
        <title>The Physcomitrella patens chromosome-scale assembly reveals moss genome structure and evolution.</title>
        <authorList>
            <person name="Lang D."/>
            <person name="Ullrich K.K."/>
            <person name="Murat F."/>
            <person name="Fuchs J."/>
            <person name="Jenkins J."/>
            <person name="Haas F.B."/>
            <person name="Piednoel M."/>
            <person name="Gundlach H."/>
            <person name="Van Bel M."/>
            <person name="Meyberg R."/>
            <person name="Vives C."/>
            <person name="Morata J."/>
            <person name="Symeonidi A."/>
            <person name="Hiss M."/>
            <person name="Muchero W."/>
            <person name="Kamisugi Y."/>
            <person name="Saleh O."/>
            <person name="Blanc G."/>
            <person name="Decker E.L."/>
            <person name="van Gessel N."/>
            <person name="Grimwood J."/>
            <person name="Hayes R.D."/>
            <person name="Graham S.W."/>
            <person name="Gunter L.E."/>
            <person name="McDaniel S.F."/>
            <person name="Hoernstein S.N.W."/>
            <person name="Larsson A."/>
            <person name="Li F.W."/>
            <person name="Perroud P.F."/>
            <person name="Phillips J."/>
            <person name="Ranjan P."/>
            <person name="Rokshar D.S."/>
            <person name="Rothfels C.J."/>
            <person name="Schneider L."/>
            <person name="Shu S."/>
            <person name="Stevenson D.W."/>
            <person name="Thummler F."/>
            <person name="Tillich M."/>
            <person name="Villarreal Aguilar J.C."/>
            <person name="Widiez T."/>
            <person name="Wong G.K."/>
            <person name="Wymore A."/>
            <person name="Zhang Y."/>
            <person name="Zimmer A.D."/>
            <person name="Quatrano R.S."/>
            <person name="Mayer K.F.X."/>
            <person name="Goodstein D."/>
            <person name="Casacuberta J.M."/>
            <person name="Vandepoele K."/>
            <person name="Reski R."/>
            <person name="Cuming A.C."/>
            <person name="Tuskan G.A."/>
            <person name="Maumus F."/>
            <person name="Salse J."/>
            <person name="Schmutz J."/>
            <person name="Rensing S.A."/>
        </authorList>
    </citation>
    <scope>NUCLEOTIDE SEQUENCE [LARGE SCALE GENOMIC DNA]</scope>
    <source>
        <strain evidence="2 3">cv. Gransden 2004</strain>
    </source>
</reference>
<keyword evidence="1" id="KW-0812">Transmembrane</keyword>
<reference evidence="2 3" key="1">
    <citation type="journal article" date="2008" name="Science">
        <title>The Physcomitrella genome reveals evolutionary insights into the conquest of land by plants.</title>
        <authorList>
            <person name="Rensing S."/>
            <person name="Lang D."/>
            <person name="Zimmer A."/>
            <person name="Terry A."/>
            <person name="Salamov A."/>
            <person name="Shapiro H."/>
            <person name="Nishiyama T."/>
            <person name="Perroud P.-F."/>
            <person name="Lindquist E."/>
            <person name="Kamisugi Y."/>
            <person name="Tanahashi T."/>
            <person name="Sakakibara K."/>
            <person name="Fujita T."/>
            <person name="Oishi K."/>
            <person name="Shin-I T."/>
            <person name="Kuroki Y."/>
            <person name="Toyoda A."/>
            <person name="Suzuki Y."/>
            <person name="Hashimoto A."/>
            <person name="Yamaguchi K."/>
            <person name="Sugano A."/>
            <person name="Kohara Y."/>
            <person name="Fujiyama A."/>
            <person name="Anterola A."/>
            <person name="Aoki S."/>
            <person name="Ashton N."/>
            <person name="Barbazuk W.B."/>
            <person name="Barker E."/>
            <person name="Bennetzen J."/>
            <person name="Bezanilla M."/>
            <person name="Blankenship R."/>
            <person name="Cho S.H."/>
            <person name="Dutcher S."/>
            <person name="Estelle M."/>
            <person name="Fawcett J.A."/>
            <person name="Gundlach H."/>
            <person name="Hanada K."/>
            <person name="Heyl A."/>
            <person name="Hicks K.A."/>
            <person name="Hugh J."/>
            <person name="Lohr M."/>
            <person name="Mayer K."/>
            <person name="Melkozernov A."/>
            <person name="Murata T."/>
            <person name="Nelson D."/>
            <person name="Pils B."/>
            <person name="Prigge M."/>
            <person name="Reiss B."/>
            <person name="Renner T."/>
            <person name="Rombauts S."/>
            <person name="Rushton P."/>
            <person name="Sanderfoot A."/>
            <person name="Schween G."/>
            <person name="Shiu S.-H."/>
            <person name="Stueber K."/>
            <person name="Theodoulou F.L."/>
            <person name="Tu H."/>
            <person name="Van de Peer Y."/>
            <person name="Verrier P.J."/>
            <person name="Waters E."/>
            <person name="Wood A."/>
            <person name="Yang L."/>
            <person name="Cove D."/>
            <person name="Cuming A."/>
            <person name="Hasebe M."/>
            <person name="Lucas S."/>
            <person name="Mishler D.B."/>
            <person name="Reski R."/>
            <person name="Grigoriev I."/>
            <person name="Quatrano R.S."/>
            <person name="Boore J.L."/>
        </authorList>
    </citation>
    <scope>NUCLEOTIDE SEQUENCE [LARGE SCALE GENOMIC DNA]</scope>
    <source>
        <strain evidence="2 3">cv. Gransden 2004</strain>
    </source>
</reference>
<feature type="transmembrane region" description="Helical" evidence="1">
    <location>
        <begin position="128"/>
        <end position="148"/>
    </location>
</feature>
<keyword evidence="3" id="KW-1185">Reference proteome</keyword>
<reference evidence="2" key="3">
    <citation type="submission" date="2020-12" db="UniProtKB">
        <authorList>
            <consortium name="EnsemblPlants"/>
        </authorList>
    </citation>
    <scope>IDENTIFICATION</scope>
</reference>
<dbReference type="InParanoid" id="A0A7I4BB76"/>